<accession>A0A9D5I0F7</accession>
<dbReference type="InterPro" id="IPR051081">
    <property type="entry name" value="HTH_MetalResp_TranReg"/>
</dbReference>
<dbReference type="GO" id="GO:0003700">
    <property type="term" value="F:DNA-binding transcription factor activity"/>
    <property type="evidence" value="ECO:0007669"/>
    <property type="project" value="InterPro"/>
</dbReference>
<keyword evidence="2" id="KW-0238">DNA-binding</keyword>
<sequence>MNAITSRLTPDQLTTYEKQFKALADTKRLHLLNLLSVQGEMCVCDLTEELSMPQSKLSYHLKIMTDAKILLKETRGTWSYYRINSEHVDSILSEQLCCILKPSK</sequence>
<dbReference type="InterPro" id="IPR036388">
    <property type="entry name" value="WH-like_DNA-bd_sf"/>
</dbReference>
<feature type="domain" description="HTH arsR-type" evidence="4">
    <location>
        <begin position="8"/>
        <end position="103"/>
    </location>
</feature>
<keyword evidence="3" id="KW-0804">Transcription</keyword>
<keyword evidence="1" id="KW-0805">Transcription regulation</keyword>
<dbReference type="NCBIfam" id="NF033788">
    <property type="entry name" value="HTH_metalloreg"/>
    <property type="match status" value="1"/>
</dbReference>
<dbReference type="PANTHER" id="PTHR33154:SF18">
    <property type="entry name" value="ARSENICAL RESISTANCE OPERON REPRESSOR"/>
    <property type="match status" value="1"/>
</dbReference>
<evidence type="ECO:0000256" key="2">
    <source>
        <dbReference type="ARBA" id="ARBA00023125"/>
    </source>
</evidence>
<proteinExistence type="predicted"/>
<reference evidence="5 6" key="1">
    <citation type="submission" date="2015-09" db="EMBL/GenBank/DDBJ databases">
        <title>Genome sequencing project for genomic taxonomy and phylogenomics of Bacillus-like bacteria.</title>
        <authorList>
            <person name="Liu B."/>
            <person name="Wang J."/>
            <person name="Zhu Y."/>
            <person name="Liu G."/>
            <person name="Chen Q."/>
            <person name="Chen Z."/>
            <person name="Lan J."/>
            <person name="Che J."/>
            <person name="Ge C."/>
            <person name="Shi H."/>
            <person name="Pan Z."/>
            <person name="Liu X."/>
        </authorList>
    </citation>
    <scope>NUCLEOTIDE SEQUENCE [LARGE SCALE GENOMIC DNA]</scope>
    <source>
        <strain evidence="5 6">DSM 19153</strain>
    </source>
</reference>
<evidence type="ECO:0000256" key="1">
    <source>
        <dbReference type="ARBA" id="ARBA00023015"/>
    </source>
</evidence>
<evidence type="ECO:0000259" key="4">
    <source>
        <dbReference type="PROSITE" id="PS50987"/>
    </source>
</evidence>
<evidence type="ECO:0000313" key="5">
    <source>
        <dbReference type="EMBL" id="KQL50992.1"/>
    </source>
</evidence>
<protein>
    <submittedName>
        <fullName evidence="5">ArsR family transcriptional regulator</fullName>
    </submittedName>
</protein>
<dbReference type="PROSITE" id="PS50987">
    <property type="entry name" value="HTH_ARSR_2"/>
    <property type="match status" value="1"/>
</dbReference>
<dbReference type="SUPFAM" id="SSF46785">
    <property type="entry name" value="Winged helix' DNA-binding domain"/>
    <property type="match status" value="1"/>
</dbReference>
<dbReference type="GO" id="GO:0003677">
    <property type="term" value="F:DNA binding"/>
    <property type="evidence" value="ECO:0007669"/>
    <property type="project" value="UniProtKB-KW"/>
</dbReference>
<dbReference type="PRINTS" id="PR00778">
    <property type="entry name" value="HTHARSR"/>
</dbReference>
<evidence type="ECO:0000256" key="3">
    <source>
        <dbReference type="ARBA" id="ARBA00023163"/>
    </source>
</evidence>
<dbReference type="CDD" id="cd00090">
    <property type="entry name" value="HTH_ARSR"/>
    <property type="match status" value="1"/>
</dbReference>
<name>A0A9D5I0F7_9BACI</name>
<dbReference type="EMBL" id="LJJD01000042">
    <property type="protein sequence ID" value="KQL50992.1"/>
    <property type="molecule type" value="Genomic_DNA"/>
</dbReference>
<evidence type="ECO:0000313" key="6">
    <source>
        <dbReference type="Proteomes" id="UP000051061"/>
    </source>
</evidence>
<dbReference type="InterPro" id="IPR011991">
    <property type="entry name" value="ArsR-like_HTH"/>
</dbReference>
<dbReference type="InterPro" id="IPR001845">
    <property type="entry name" value="HTH_ArsR_DNA-bd_dom"/>
</dbReference>
<keyword evidence="6" id="KW-1185">Reference proteome</keyword>
<dbReference type="Pfam" id="PF01022">
    <property type="entry name" value="HTH_5"/>
    <property type="match status" value="1"/>
</dbReference>
<dbReference type="PANTHER" id="PTHR33154">
    <property type="entry name" value="TRANSCRIPTIONAL REGULATOR, ARSR FAMILY"/>
    <property type="match status" value="1"/>
</dbReference>
<gene>
    <name evidence="5" type="ORF">AN965_19820</name>
</gene>
<organism evidence="5 6">
    <name type="scientific">Alkalicoccobacillus plakortidis</name>
    <dbReference type="NCBI Taxonomy" id="444060"/>
    <lineage>
        <taxon>Bacteria</taxon>
        <taxon>Bacillati</taxon>
        <taxon>Bacillota</taxon>
        <taxon>Bacilli</taxon>
        <taxon>Bacillales</taxon>
        <taxon>Bacillaceae</taxon>
        <taxon>Alkalicoccobacillus</taxon>
    </lineage>
</organism>
<comment type="caution">
    <text evidence="5">The sequence shown here is derived from an EMBL/GenBank/DDBJ whole genome shotgun (WGS) entry which is preliminary data.</text>
</comment>
<dbReference type="InterPro" id="IPR036390">
    <property type="entry name" value="WH_DNA-bd_sf"/>
</dbReference>
<dbReference type="Gene3D" id="1.10.10.10">
    <property type="entry name" value="Winged helix-like DNA-binding domain superfamily/Winged helix DNA-binding domain"/>
    <property type="match status" value="1"/>
</dbReference>
<dbReference type="Proteomes" id="UP000051061">
    <property type="component" value="Unassembled WGS sequence"/>
</dbReference>
<dbReference type="SMART" id="SM00418">
    <property type="entry name" value="HTH_ARSR"/>
    <property type="match status" value="1"/>
</dbReference>
<dbReference type="AlphaFoldDB" id="A0A9D5I0F7"/>